<reference evidence="1" key="2">
    <citation type="journal article" date="2015" name="Fish Shellfish Immunol.">
        <title>Early steps in the European eel (Anguilla anguilla)-Vibrio vulnificus interaction in the gills: Role of the RtxA13 toxin.</title>
        <authorList>
            <person name="Callol A."/>
            <person name="Pajuelo D."/>
            <person name="Ebbesson L."/>
            <person name="Teles M."/>
            <person name="MacKenzie S."/>
            <person name="Amaro C."/>
        </authorList>
    </citation>
    <scope>NUCLEOTIDE SEQUENCE</scope>
</reference>
<reference evidence="1" key="1">
    <citation type="submission" date="2014-11" db="EMBL/GenBank/DDBJ databases">
        <authorList>
            <person name="Amaro Gonzalez C."/>
        </authorList>
    </citation>
    <scope>NUCLEOTIDE SEQUENCE</scope>
</reference>
<organism evidence="1">
    <name type="scientific">Anguilla anguilla</name>
    <name type="common">European freshwater eel</name>
    <name type="synonym">Muraena anguilla</name>
    <dbReference type="NCBI Taxonomy" id="7936"/>
    <lineage>
        <taxon>Eukaryota</taxon>
        <taxon>Metazoa</taxon>
        <taxon>Chordata</taxon>
        <taxon>Craniata</taxon>
        <taxon>Vertebrata</taxon>
        <taxon>Euteleostomi</taxon>
        <taxon>Actinopterygii</taxon>
        <taxon>Neopterygii</taxon>
        <taxon>Teleostei</taxon>
        <taxon>Anguilliformes</taxon>
        <taxon>Anguillidae</taxon>
        <taxon>Anguilla</taxon>
    </lineage>
</organism>
<dbReference type="EMBL" id="GBXM01004550">
    <property type="protein sequence ID" value="JAI04028.1"/>
    <property type="molecule type" value="Transcribed_RNA"/>
</dbReference>
<evidence type="ECO:0000313" key="1">
    <source>
        <dbReference type="EMBL" id="JAI04028.1"/>
    </source>
</evidence>
<protein>
    <submittedName>
        <fullName evidence="1">Uncharacterized protein</fullName>
    </submittedName>
</protein>
<dbReference type="AlphaFoldDB" id="A0A0E9XMS6"/>
<proteinExistence type="predicted"/>
<name>A0A0E9XMS6_ANGAN</name>
<accession>A0A0E9XMS6</accession>
<sequence>MELGEIFLEGPLQYNEYNSSLDFTGYRLMSGSLGIIIIKASLQNIFPKKQAKSRLNRPFT</sequence>